<dbReference type="Proteomes" id="UP000320055">
    <property type="component" value="Unassembled WGS sequence"/>
</dbReference>
<reference evidence="1 2" key="1">
    <citation type="submission" date="2019-01" db="EMBL/GenBank/DDBJ databases">
        <authorList>
            <person name="Brito A."/>
        </authorList>
    </citation>
    <scope>NUCLEOTIDE SEQUENCE [LARGE SCALE GENOMIC DNA]</scope>
    <source>
        <strain evidence="1">1</strain>
    </source>
</reference>
<dbReference type="GO" id="GO:0006355">
    <property type="term" value="P:regulation of DNA-templated transcription"/>
    <property type="evidence" value="ECO:0007669"/>
    <property type="project" value="InterPro"/>
</dbReference>
<dbReference type="AlphaFoldDB" id="A0A563VY87"/>
<evidence type="ECO:0000313" key="2">
    <source>
        <dbReference type="Proteomes" id="UP000320055"/>
    </source>
</evidence>
<dbReference type="SUPFAM" id="SSF47598">
    <property type="entry name" value="Ribbon-helix-helix"/>
    <property type="match status" value="1"/>
</dbReference>
<proteinExistence type="predicted"/>
<dbReference type="OrthoDB" id="515199at2"/>
<dbReference type="EMBL" id="CAACVJ010000360">
    <property type="protein sequence ID" value="VEP16243.1"/>
    <property type="molecule type" value="Genomic_DNA"/>
</dbReference>
<organism evidence="1 2">
    <name type="scientific">Hyella patelloides LEGE 07179</name>
    <dbReference type="NCBI Taxonomy" id="945734"/>
    <lineage>
        <taxon>Bacteria</taxon>
        <taxon>Bacillati</taxon>
        <taxon>Cyanobacteriota</taxon>
        <taxon>Cyanophyceae</taxon>
        <taxon>Pleurocapsales</taxon>
        <taxon>Hyellaceae</taxon>
        <taxon>Hyella</taxon>
    </lineage>
</organism>
<keyword evidence="1" id="KW-0418">Kinase</keyword>
<accession>A0A563VY87</accession>
<sequence length="67" mass="7662">MARQGGNPDFGTKYKFNYGREKPLTEQVKAVVYPEMKAKLKQLAKEKKCTVPDLIRDALEQYLNTVA</sequence>
<evidence type="ECO:0000313" key="1">
    <source>
        <dbReference type="EMBL" id="VEP16243.1"/>
    </source>
</evidence>
<dbReference type="GO" id="GO:0016301">
    <property type="term" value="F:kinase activity"/>
    <property type="evidence" value="ECO:0007669"/>
    <property type="project" value="UniProtKB-KW"/>
</dbReference>
<keyword evidence="2" id="KW-1185">Reference proteome</keyword>
<gene>
    <name evidence="1" type="ORF">H1P_4220003</name>
</gene>
<name>A0A563VY87_9CYAN</name>
<keyword evidence="1" id="KW-0808">Transferase</keyword>
<dbReference type="InterPro" id="IPR010985">
    <property type="entry name" value="Ribbon_hlx_hlx"/>
</dbReference>
<protein>
    <submittedName>
        <fullName evidence="1">Histidine kinase</fullName>
    </submittedName>
</protein>
<dbReference type="RefSeq" id="WP_144875084.1">
    <property type="nucleotide sequence ID" value="NZ_LR214158.1"/>
</dbReference>